<dbReference type="Proteomes" id="UP000528457">
    <property type="component" value="Unassembled WGS sequence"/>
</dbReference>
<feature type="coiled-coil region" evidence="1">
    <location>
        <begin position="78"/>
        <end position="105"/>
    </location>
</feature>
<dbReference type="RefSeq" id="WP_166849867.1">
    <property type="nucleotide sequence ID" value="NZ_JAAONY010000001.1"/>
</dbReference>
<evidence type="ECO:0000256" key="3">
    <source>
        <dbReference type="SAM" id="Phobius"/>
    </source>
</evidence>
<feature type="region of interest" description="Disordered" evidence="2">
    <location>
        <begin position="164"/>
        <end position="186"/>
    </location>
</feature>
<keyword evidence="1" id="KW-0175">Coiled coil</keyword>
<dbReference type="InParanoid" id="A0A7X0MVB8"/>
<feature type="transmembrane region" description="Helical" evidence="3">
    <location>
        <begin position="49"/>
        <end position="72"/>
    </location>
</feature>
<keyword evidence="5" id="KW-1185">Reference proteome</keyword>
<comment type="caution">
    <text evidence="4">The sequence shown here is derived from an EMBL/GenBank/DDBJ whole genome shotgun (WGS) entry which is preliminary data.</text>
</comment>
<sequence length="266" mass="29056">MSVERREPTFGDVGSTEPETSTGQQAAAPEPRAYAHPPASPQARQGSSVSWLAVFAFLLALAAGAAAGYLYWQGQLEKQASQAAMSAAEDRIAALEQKLDFSNEESNQSVEAIRAKMKWADSEIRKLWGVAYDRNRKTIDQHKKQLASLDKKLKSAASNASKAATTSAAQADSISKLQSSNEAQETRLTQAESTLQQRAKDLQNALNDLEAQALQLDQLRNGILERVKQNEEAIESITVYRKTTNRELLNIKKRLDSVQGGTKPAA</sequence>
<proteinExistence type="predicted"/>
<name>A0A7X0MVB8_9GAMM</name>
<evidence type="ECO:0000313" key="4">
    <source>
        <dbReference type="EMBL" id="MBB6520935.1"/>
    </source>
</evidence>
<evidence type="ECO:0000256" key="1">
    <source>
        <dbReference type="SAM" id="Coils"/>
    </source>
</evidence>
<dbReference type="EMBL" id="JACHHT010000001">
    <property type="protein sequence ID" value="MBB6520935.1"/>
    <property type="molecule type" value="Genomic_DNA"/>
</dbReference>
<feature type="compositionally biased region" description="Low complexity" evidence="2">
    <location>
        <begin position="164"/>
        <end position="173"/>
    </location>
</feature>
<keyword evidence="3" id="KW-0472">Membrane</keyword>
<reference evidence="4 5" key="1">
    <citation type="submission" date="2020-08" db="EMBL/GenBank/DDBJ databases">
        <title>Genomic Encyclopedia of Type Strains, Phase IV (KMG-IV): sequencing the most valuable type-strain genomes for metagenomic binning, comparative biology and taxonomic classification.</title>
        <authorList>
            <person name="Goeker M."/>
        </authorList>
    </citation>
    <scope>NUCLEOTIDE SEQUENCE [LARGE SCALE GENOMIC DNA]</scope>
    <source>
        <strain evidence="4 5">DSM 22368</strain>
    </source>
</reference>
<feature type="compositionally biased region" description="Polar residues" evidence="2">
    <location>
        <begin position="175"/>
        <end position="186"/>
    </location>
</feature>
<accession>A0A7X0MVB8</accession>
<feature type="region of interest" description="Disordered" evidence="2">
    <location>
        <begin position="1"/>
        <end position="41"/>
    </location>
</feature>
<keyword evidence="3" id="KW-0812">Transmembrane</keyword>
<evidence type="ECO:0000256" key="2">
    <source>
        <dbReference type="SAM" id="MobiDB-lite"/>
    </source>
</evidence>
<protein>
    <submittedName>
        <fullName evidence="4">Chromosome segregation ATPase</fullName>
    </submittedName>
</protein>
<keyword evidence="3" id="KW-1133">Transmembrane helix</keyword>
<gene>
    <name evidence="4" type="ORF">HNR48_001213</name>
</gene>
<evidence type="ECO:0000313" key="5">
    <source>
        <dbReference type="Proteomes" id="UP000528457"/>
    </source>
</evidence>
<dbReference type="AlphaFoldDB" id="A0A7X0MVB8"/>
<organism evidence="4 5">
    <name type="scientific">Pseudoteredinibacter isoporae</name>
    <dbReference type="NCBI Taxonomy" id="570281"/>
    <lineage>
        <taxon>Bacteria</taxon>
        <taxon>Pseudomonadati</taxon>
        <taxon>Pseudomonadota</taxon>
        <taxon>Gammaproteobacteria</taxon>
        <taxon>Cellvibrionales</taxon>
        <taxon>Cellvibrionaceae</taxon>
        <taxon>Pseudoteredinibacter</taxon>
    </lineage>
</organism>